<dbReference type="InterPro" id="IPR000160">
    <property type="entry name" value="GGDEF_dom"/>
</dbReference>
<dbReference type="InterPro" id="IPR052155">
    <property type="entry name" value="Biofilm_reg_signaling"/>
</dbReference>
<feature type="modified residue" description="4-aspartylphosphate" evidence="1">
    <location>
        <position position="74"/>
    </location>
</feature>
<proteinExistence type="predicted"/>
<feature type="domain" description="PAS" evidence="4">
    <location>
        <begin position="161"/>
        <end position="212"/>
    </location>
</feature>
<dbReference type="PROSITE" id="PS50112">
    <property type="entry name" value="PAS"/>
    <property type="match status" value="1"/>
</dbReference>
<evidence type="ECO:0000259" key="7">
    <source>
        <dbReference type="PROSITE" id="PS50887"/>
    </source>
</evidence>
<comment type="caution">
    <text evidence="8">The sequence shown here is derived from an EMBL/GenBank/DDBJ whole genome shotgun (WGS) entry which is preliminary data.</text>
</comment>
<dbReference type="Pfam" id="PF00990">
    <property type="entry name" value="GGDEF"/>
    <property type="match status" value="1"/>
</dbReference>
<dbReference type="SMART" id="SM00267">
    <property type="entry name" value="GGDEF"/>
    <property type="match status" value="1"/>
</dbReference>
<dbReference type="SMART" id="SM00448">
    <property type="entry name" value="REC"/>
    <property type="match status" value="1"/>
</dbReference>
<dbReference type="Gene3D" id="3.30.450.20">
    <property type="entry name" value="PAS domain"/>
    <property type="match status" value="1"/>
</dbReference>
<dbReference type="EMBL" id="BAABBN010000007">
    <property type="protein sequence ID" value="GAA3930195.1"/>
    <property type="molecule type" value="Genomic_DNA"/>
</dbReference>
<keyword evidence="1" id="KW-0597">Phosphoprotein</keyword>
<dbReference type="Proteomes" id="UP001501565">
    <property type="component" value="Unassembled WGS sequence"/>
</dbReference>
<dbReference type="CDD" id="cd01949">
    <property type="entry name" value="GGDEF"/>
    <property type="match status" value="1"/>
</dbReference>
<dbReference type="RefSeq" id="WP_344799234.1">
    <property type="nucleotide sequence ID" value="NZ_BAABBN010000007.1"/>
</dbReference>
<gene>
    <name evidence="8" type="ORF">GCM10022277_28610</name>
</gene>
<dbReference type="InterPro" id="IPR035919">
    <property type="entry name" value="EAL_sf"/>
</dbReference>
<dbReference type="SMART" id="SM00052">
    <property type="entry name" value="EAL"/>
    <property type="match status" value="1"/>
</dbReference>
<dbReference type="Pfam" id="PF00563">
    <property type="entry name" value="EAL"/>
    <property type="match status" value="1"/>
</dbReference>
<feature type="coiled-coil region" evidence="2">
    <location>
        <begin position="141"/>
        <end position="171"/>
    </location>
</feature>
<keyword evidence="9" id="KW-1185">Reference proteome</keyword>
<dbReference type="CDD" id="cd00130">
    <property type="entry name" value="PAS"/>
    <property type="match status" value="1"/>
</dbReference>
<dbReference type="SUPFAM" id="SSF55785">
    <property type="entry name" value="PYP-like sensor domain (PAS domain)"/>
    <property type="match status" value="1"/>
</dbReference>
<evidence type="ECO:0000313" key="9">
    <source>
        <dbReference type="Proteomes" id="UP001501565"/>
    </source>
</evidence>
<evidence type="ECO:0000313" key="8">
    <source>
        <dbReference type="EMBL" id="GAA3930195.1"/>
    </source>
</evidence>
<dbReference type="CDD" id="cd01948">
    <property type="entry name" value="EAL"/>
    <property type="match status" value="1"/>
</dbReference>
<dbReference type="Gene3D" id="3.20.20.450">
    <property type="entry name" value="EAL domain"/>
    <property type="match status" value="1"/>
</dbReference>
<dbReference type="InterPro" id="IPR043128">
    <property type="entry name" value="Rev_trsase/Diguanyl_cyclase"/>
</dbReference>
<dbReference type="PANTHER" id="PTHR44757:SF2">
    <property type="entry name" value="BIOFILM ARCHITECTURE MAINTENANCE PROTEIN MBAA"/>
    <property type="match status" value="1"/>
</dbReference>
<evidence type="ECO:0000259" key="4">
    <source>
        <dbReference type="PROSITE" id="PS50112"/>
    </source>
</evidence>
<dbReference type="InterPro" id="IPR001789">
    <property type="entry name" value="Sig_transdc_resp-reg_receiver"/>
</dbReference>
<dbReference type="InterPro" id="IPR029787">
    <property type="entry name" value="Nucleotide_cyclase"/>
</dbReference>
<dbReference type="Pfam" id="PF00072">
    <property type="entry name" value="Response_reg"/>
    <property type="match status" value="1"/>
</dbReference>
<feature type="domain" description="EAL" evidence="6">
    <location>
        <begin position="465"/>
        <end position="721"/>
    </location>
</feature>
<evidence type="ECO:0000256" key="1">
    <source>
        <dbReference type="PROSITE-ProRule" id="PRU00169"/>
    </source>
</evidence>
<dbReference type="PANTHER" id="PTHR44757">
    <property type="entry name" value="DIGUANYLATE CYCLASE DGCP"/>
    <property type="match status" value="1"/>
</dbReference>
<evidence type="ECO:0000256" key="2">
    <source>
        <dbReference type="SAM" id="Coils"/>
    </source>
</evidence>
<dbReference type="InterPro" id="IPR011006">
    <property type="entry name" value="CheY-like_superfamily"/>
</dbReference>
<dbReference type="PROSITE" id="PS50110">
    <property type="entry name" value="RESPONSE_REGULATORY"/>
    <property type="match status" value="1"/>
</dbReference>
<keyword evidence="2" id="KW-0175">Coiled coil</keyword>
<protein>
    <submittedName>
        <fullName evidence="8">EAL domain-containing protein</fullName>
    </submittedName>
</protein>
<dbReference type="InterPro" id="IPR001633">
    <property type="entry name" value="EAL_dom"/>
</dbReference>
<feature type="domain" description="Response regulatory" evidence="3">
    <location>
        <begin position="25"/>
        <end position="142"/>
    </location>
</feature>
<dbReference type="SUPFAM" id="SSF141868">
    <property type="entry name" value="EAL domain-like"/>
    <property type="match status" value="1"/>
</dbReference>
<dbReference type="Gene3D" id="3.30.70.270">
    <property type="match status" value="1"/>
</dbReference>
<evidence type="ECO:0000259" key="6">
    <source>
        <dbReference type="PROSITE" id="PS50883"/>
    </source>
</evidence>
<accession>A0ABP7MW91</accession>
<evidence type="ECO:0000259" key="3">
    <source>
        <dbReference type="PROSITE" id="PS50110"/>
    </source>
</evidence>
<dbReference type="InterPro" id="IPR035965">
    <property type="entry name" value="PAS-like_dom_sf"/>
</dbReference>
<feature type="domain" description="PAC" evidence="5">
    <location>
        <begin position="239"/>
        <end position="291"/>
    </location>
</feature>
<dbReference type="Pfam" id="PF13426">
    <property type="entry name" value="PAS_9"/>
    <property type="match status" value="1"/>
</dbReference>
<organism evidence="8 9">
    <name type="scientific">Litoribacillus peritrichatus</name>
    <dbReference type="NCBI Taxonomy" id="718191"/>
    <lineage>
        <taxon>Bacteria</taxon>
        <taxon>Pseudomonadati</taxon>
        <taxon>Pseudomonadota</taxon>
        <taxon>Gammaproteobacteria</taxon>
        <taxon>Oceanospirillales</taxon>
        <taxon>Oceanospirillaceae</taxon>
        <taxon>Litoribacillus</taxon>
    </lineage>
</organism>
<reference evidence="9" key="1">
    <citation type="journal article" date="2019" name="Int. J. Syst. Evol. Microbiol.">
        <title>The Global Catalogue of Microorganisms (GCM) 10K type strain sequencing project: providing services to taxonomists for standard genome sequencing and annotation.</title>
        <authorList>
            <consortium name="The Broad Institute Genomics Platform"/>
            <consortium name="The Broad Institute Genome Sequencing Center for Infectious Disease"/>
            <person name="Wu L."/>
            <person name="Ma J."/>
        </authorList>
    </citation>
    <scope>NUCLEOTIDE SEQUENCE [LARGE SCALE GENOMIC DNA]</scope>
    <source>
        <strain evidence="9">JCM 17551</strain>
    </source>
</reference>
<feature type="domain" description="GGDEF" evidence="7">
    <location>
        <begin position="323"/>
        <end position="456"/>
    </location>
</feature>
<dbReference type="InterPro" id="IPR000014">
    <property type="entry name" value="PAS"/>
</dbReference>
<name>A0ABP7MW91_9GAMM</name>
<dbReference type="InterPro" id="IPR000700">
    <property type="entry name" value="PAS-assoc_C"/>
</dbReference>
<dbReference type="PROSITE" id="PS50887">
    <property type="entry name" value="GGDEF"/>
    <property type="match status" value="1"/>
</dbReference>
<sequence>MNAINQQENSYIPLTPRAQISGVPKVLIVDDLRENQRAIEAILEDLTAEFYTAYNGEEALSLTLRYDFAVILLDVMMPVMDGFETANLLRINQNTQHIPIIFITAADRTEEYEFKGYKAGAVDYLFKPIKPLTLESKVKVFLELEVQKQQLKKTLEDIDRLKRKNQLLLKSVGEGILGLDVMGKITFSNPAAQKLLASRERELENKSVLDFLILNNTEESSVAWEETEIFLKCSHGKMHHETLGVFRKKAGLPFPVEYNATPVYDEDKMVGMVLAFQDITERKRAEEQLHQLAQYDSLTGLNNRYSFQNLLGQSVARAIRNNSSIAVLFLDLDKFKTVNDSLGHEVGDFLLQEVALRIQACLRDGDVIGRIGGDEFTVILESISVARDIAAIAQKIIETISEPFNLRDHHIHIGVSIGIATYPESATDEETLMRCADIAMYKVKESGRNGYRFFTELMQKEVLAVLQMENRLRVALQLNQFLLYYQPKVDPFENKVVGFEALIRWRVGPDEFVSPGEFISKAEEMGVIVSIGNWIINESCRQVREWLDNGVIDESVSVAVNLSIKQMQNSSLVSTIQKSLDLYKLPSACIQLEITEGIMIDDIDRTIKMLDQFKTMGLKVSIDDFGTGYSSLNYLRRLPIDALKIDMSFVQALHEGEQSKAIVRAIISLSKNLGLTVIAEGVEDGEQLSFLKELECDLIQGYYFSKPLESHSVERFMKTSLSNLH</sequence>
<evidence type="ECO:0000259" key="5">
    <source>
        <dbReference type="PROSITE" id="PS50113"/>
    </source>
</evidence>
<dbReference type="SUPFAM" id="SSF55073">
    <property type="entry name" value="Nucleotide cyclase"/>
    <property type="match status" value="1"/>
</dbReference>
<dbReference type="SUPFAM" id="SSF52172">
    <property type="entry name" value="CheY-like"/>
    <property type="match status" value="1"/>
</dbReference>
<dbReference type="PROSITE" id="PS50113">
    <property type="entry name" value="PAC"/>
    <property type="match status" value="1"/>
</dbReference>
<dbReference type="NCBIfam" id="TIGR00229">
    <property type="entry name" value="sensory_box"/>
    <property type="match status" value="1"/>
</dbReference>
<dbReference type="NCBIfam" id="TIGR00254">
    <property type="entry name" value="GGDEF"/>
    <property type="match status" value="1"/>
</dbReference>
<dbReference type="SMART" id="SM00091">
    <property type="entry name" value="PAS"/>
    <property type="match status" value="1"/>
</dbReference>
<dbReference type="Gene3D" id="3.40.50.2300">
    <property type="match status" value="1"/>
</dbReference>
<dbReference type="PROSITE" id="PS50883">
    <property type="entry name" value="EAL"/>
    <property type="match status" value="1"/>
</dbReference>